<dbReference type="EMBL" id="CP118848">
    <property type="protein sequence ID" value="WHI60346.1"/>
    <property type="molecule type" value="Genomic_DNA"/>
</dbReference>
<dbReference type="GO" id="GO:0016020">
    <property type="term" value="C:membrane"/>
    <property type="evidence" value="ECO:0007669"/>
    <property type="project" value="TreeGrafter"/>
</dbReference>
<gene>
    <name evidence="3" type="ORF">PYH69_01590</name>
</gene>
<sequence>MNLFLTKENVAIHYETKGKGFPIILLHGVFQDMEVFAPLIKNLSKQYQVISIDMRGHGLSDAPFDSRVDDYVSDIQQLLNGLFINRAFVIGLELGSTVALGLAYKSPNLVEGLILINPTDNHKTFPENRIYDRHADEIRTMNDEEKEKYLMKFRYKNIKKAKKFVKSHIPSHALQTMEEEITIKRSFKDFDILALLHEIKVKTLVISGKYDGKILYSEGQKISELLPNSEFVLFEQSGELPFVEEKEKFISEMNEFLSGIPQN</sequence>
<feature type="domain" description="AB hydrolase-1" evidence="2">
    <location>
        <begin position="22"/>
        <end position="245"/>
    </location>
</feature>
<dbReference type="Pfam" id="PF00561">
    <property type="entry name" value="Abhydrolase_1"/>
    <property type="match status" value="1"/>
</dbReference>
<dbReference type="Proteomes" id="UP001223261">
    <property type="component" value="Chromosome"/>
</dbReference>
<dbReference type="RefSeq" id="WP_239705322.1">
    <property type="nucleotide sequence ID" value="NZ_CP118776.1"/>
</dbReference>
<dbReference type="SUPFAM" id="SSF53474">
    <property type="entry name" value="alpha/beta-Hydrolases"/>
    <property type="match status" value="1"/>
</dbReference>
<dbReference type="GO" id="GO:0016787">
    <property type="term" value="F:hydrolase activity"/>
    <property type="evidence" value="ECO:0007669"/>
    <property type="project" value="UniProtKB-KW"/>
</dbReference>
<name>A0AAX3W5J2_MAMLE</name>
<evidence type="ECO:0000313" key="4">
    <source>
        <dbReference type="Proteomes" id="UP001223261"/>
    </source>
</evidence>
<dbReference type="Gene3D" id="3.40.50.1820">
    <property type="entry name" value="alpha/beta hydrolase"/>
    <property type="match status" value="1"/>
</dbReference>
<accession>A0AAX3W5J2</accession>
<dbReference type="InterPro" id="IPR050266">
    <property type="entry name" value="AB_hydrolase_sf"/>
</dbReference>
<evidence type="ECO:0000313" key="3">
    <source>
        <dbReference type="EMBL" id="WHI60346.1"/>
    </source>
</evidence>
<reference evidence="3" key="1">
    <citation type="journal article" date="2023" name="Antibiotics">
        <title>Prevalence and Molecular Characterization of Methicillin-Resistant Staphylococci (MRS) and Mammaliicocci (MRM) in Dromedary Camels from Algeria: First Detection of SCCmec-mecC Hybrid in Methicillin-Resistant Mammaliicoccus lentus.</title>
        <authorList>
            <person name="Belhout C."/>
            <person name="Boyen F."/>
            <person name="Vereecke N."/>
            <person name="Theuns S."/>
            <person name="Taibi N."/>
            <person name="Stegger M."/>
            <person name="de la Fe-Rodriguez P.Y."/>
            <person name="Bouayad L."/>
            <person name="Elgroud R."/>
            <person name="Butaye P."/>
        </authorList>
    </citation>
    <scope>NUCLEOTIDE SEQUENCE</scope>
    <source>
        <strain evidence="3">7048</strain>
    </source>
</reference>
<dbReference type="AlphaFoldDB" id="A0AAX3W5J2"/>
<evidence type="ECO:0000256" key="1">
    <source>
        <dbReference type="ARBA" id="ARBA00022801"/>
    </source>
</evidence>
<organism evidence="3 4">
    <name type="scientific">Mammaliicoccus lentus</name>
    <name type="common">Staphylococcus lentus</name>
    <dbReference type="NCBI Taxonomy" id="42858"/>
    <lineage>
        <taxon>Bacteria</taxon>
        <taxon>Bacillati</taxon>
        <taxon>Bacillota</taxon>
        <taxon>Bacilli</taxon>
        <taxon>Bacillales</taxon>
        <taxon>Staphylococcaceae</taxon>
        <taxon>Mammaliicoccus</taxon>
    </lineage>
</organism>
<protein>
    <submittedName>
        <fullName evidence="3">Alpha/beta hydrolase</fullName>
    </submittedName>
</protein>
<dbReference type="InterPro" id="IPR000073">
    <property type="entry name" value="AB_hydrolase_1"/>
</dbReference>
<evidence type="ECO:0000259" key="2">
    <source>
        <dbReference type="Pfam" id="PF00561"/>
    </source>
</evidence>
<dbReference type="PANTHER" id="PTHR43798">
    <property type="entry name" value="MONOACYLGLYCEROL LIPASE"/>
    <property type="match status" value="1"/>
</dbReference>
<dbReference type="PRINTS" id="PR00111">
    <property type="entry name" value="ABHYDROLASE"/>
</dbReference>
<keyword evidence="1 3" id="KW-0378">Hydrolase</keyword>
<dbReference type="InterPro" id="IPR029058">
    <property type="entry name" value="AB_hydrolase_fold"/>
</dbReference>
<proteinExistence type="predicted"/>
<dbReference type="GeneID" id="99677811"/>
<dbReference type="PANTHER" id="PTHR43798:SF31">
    <property type="entry name" value="AB HYDROLASE SUPERFAMILY PROTEIN YCLE"/>
    <property type="match status" value="1"/>
</dbReference>